<evidence type="ECO:0000256" key="3">
    <source>
        <dbReference type="ARBA" id="ARBA00023002"/>
    </source>
</evidence>
<dbReference type="Pfam" id="PF00106">
    <property type="entry name" value="adh_short"/>
    <property type="match status" value="1"/>
</dbReference>
<evidence type="ECO:0000256" key="2">
    <source>
        <dbReference type="ARBA" id="ARBA00022857"/>
    </source>
</evidence>
<dbReference type="PANTHER" id="PTHR43618">
    <property type="entry name" value="7-ALPHA-HYDROXYSTEROID DEHYDROGENASE"/>
    <property type="match status" value="1"/>
</dbReference>
<keyword evidence="2" id="KW-0521">NADP</keyword>
<dbReference type="GO" id="GO:0016491">
    <property type="term" value="F:oxidoreductase activity"/>
    <property type="evidence" value="ECO:0007669"/>
    <property type="project" value="UniProtKB-KW"/>
</dbReference>
<comment type="caution">
    <text evidence="4">The sequence shown here is derived from an EMBL/GenBank/DDBJ whole genome shotgun (WGS) entry which is preliminary data.</text>
</comment>
<dbReference type="AlphaFoldDB" id="A0AAN7CJI8"/>
<dbReference type="InterPro" id="IPR002347">
    <property type="entry name" value="SDR_fam"/>
</dbReference>
<keyword evidence="5" id="KW-1185">Reference proteome</keyword>
<dbReference type="PRINTS" id="PR00081">
    <property type="entry name" value="GDHRDH"/>
</dbReference>
<protein>
    <submittedName>
        <fullName evidence="4">3-oxoacyl-acyl-carrier reductase</fullName>
    </submittedName>
</protein>
<dbReference type="InterPro" id="IPR052178">
    <property type="entry name" value="Sec_Metab_Biosynth_SDR"/>
</dbReference>
<name>A0AAN7CJI8_9PEZI</name>
<gene>
    <name evidence="4" type="ORF">C8A03DRAFT_29016</name>
</gene>
<dbReference type="Proteomes" id="UP001303760">
    <property type="component" value="Unassembled WGS sequence"/>
</dbReference>
<keyword evidence="3" id="KW-0560">Oxidoreductase</keyword>
<dbReference type="PANTHER" id="PTHR43618:SF18">
    <property type="entry name" value="SHORT CHAIN DEHYDROGENASE_REDUCTASE FAMILY (AFU_ORTHOLOGUE AFUA_5G12480)"/>
    <property type="match status" value="1"/>
</dbReference>
<proteinExistence type="inferred from homology"/>
<dbReference type="InterPro" id="IPR036291">
    <property type="entry name" value="NAD(P)-bd_dom_sf"/>
</dbReference>
<evidence type="ECO:0000256" key="1">
    <source>
        <dbReference type="ARBA" id="ARBA00006484"/>
    </source>
</evidence>
<comment type="similarity">
    <text evidence="1">Belongs to the short-chain dehydrogenases/reductases (SDR) family.</text>
</comment>
<accession>A0AAN7CJI8</accession>
<dbReference type="SUPFAM" id="SSF51735">
    <property type="entry name" value="NAD(P)-binding Rossmann-fold domains"/>
    <property type="match status" value="1"/>
</dbReference>
<reference evidence="4" key="1">
    <citation type="journal article" date="2023" name="Mol. Phylogenet. Evol.">
        <title>Genome-scale phylogeny and comparative genomics of the fungal order Sordariales.</title>
        <authorList>
            <person name="Hensen N."/>
            <person name="Bonometti L."/>
            <person name="Westerberg I."/>
            <person name="Brannstrom I.O."/>
            <person name="Guillou S."/>
            <person name="Cros-Aarteil S."/>
            <person name="Calhoun S."/>
            <person name="Haridas S."/>
            <person name="Kuo A."/>
            <person name="Mondo S."/>
            <person name="Pangilinan J."/>
            <person name="Riley R."/>
            <person name="LaButti K."/>
            <person name="Andreopoulos B."/>
            <person name="Lipzen A."/>
            <person name="Chen C."/>
            <person name="Yan M."/>
            <person name="Daum C."/>
            <person name="Ng V."/>
            <person name="Clum A."/>
            <person name="Steindorff A."/>
            <person name="Ohm R.A."/>
            <person name="Martin F."/>
            <person name="Silar P."/>
            <person name="Natvig D.O."/>
            <person name="Lalanne C."/>
            <person name="Gautier V."/>
            <person name="Ament-Velasquez S.L."/>
            <person name="Kruys A."/>
            <person name="Hutchinson M.I."/>
            <person name="Powell A.J."/>
            <person name="Barry K."/>
            <person name="Miller A.N."/>
            <person name="Grigoriev I.V."/>
            <person name="Debuchy R."/>
            <person name="Gladieux P."/>
            <person name="Hiltunen Thoren M."/>
            <person name="Johannesson H."/>
        </authorList>
    </citation>
    <scope>NUCLEOTIDE SEQUENCE</scope>
    <source>
        <strain evidence="4">CBS 532.94</strain>
    </source>
</reference>
<evidence type="ECO:0000313" key="4">
    <source>
        <dbReference type="EMBL" id="KAK4242786.1"/>
    </source>
</evidence>
<sequence>MAQVSDFVHVAEPFSVKGPVALVTGGGSGIGLMITRALVDAGAKRVYILGQRMTVLLGAANSVDRTLRLVKPVFCDATSKSSFDSVANYVERDIGYLNLIVCTAATVGTWTPAPGQMTVGLWRQAQMLRFEDFTTTFRLNSSAVWFTATASLKLLDEGNRKRSLEGMSSQVVMVSATAGFDVHATGGGYAYGPRMAAATHIAKGVEHRVADMGDPSELYLSWAIPG</sequence>
<organism evidence="4 5">
    <name type="scientific">Achaetomium macrosporum</name>
    <dbReference type="NCBI Taxonomy" id="79813"/>
    <lineage>
        <taxon>Eukaryota</taxon>
        <taxon>Fungi</taxon>
        <taxon>Dikarya</taxon>
        <taxon>Ascomycota</taxon>
        <taxon>Pezizomycotina</taxon>
        <taxon>Sordariomycetes</taxon>
        <taxon>Sordariomycetidae</taxon>
        <taxon>Sordariales</taxon>
        <taxon>Chaetomiaceae</taxon>
        <taxon>Achaetomium</taxon>
    </lineage>
</organism>
<reference evidence="4" key="2">
    <citation type="submission" date="2023-05" db="EMBL/GenBank/DDBJ databases">
        <authorList>
            <consortium name="Lawrence Berkeley National Laboratory"/>
            <person name="Steindorff A."/>
            <person name="Hensen N."/>
            <person name="Bonometti L."/>
            <person name="Westerberg I."/>
            <person name="Brannstrom I.O."/>
            <person name="Guillou S."/>
            <person name="Cros-Aarteil S."/>
            <person name="Calhoun S."/>
            <person name="Haridas S."/>
            <person name="Kuo A."/>
            <person name="Mondo S."/>
            <person name="Pangilinan J."/>
            <person name="Riley R."/>
            <person name="Labutti K."/>
            <person name="Andreopoulos B."/>
            <person name="Lipzen A."/>
            <person name="Chen C."/>
            <person name="Yanf M."/>
            <person name="Daum C."/>
            <person name="Ng V."/>
            <person name="Clum A."/>
            <person name="Ohm R."/>
            <person name="Martin F."/>
            <person name="Silar P."/>
            <person name="Natvig D."/>
            <person name="Lalanne C."/>
            <person name="Gautier V."/>
            <person name="Ament-Velasquez S.L."/>
            <person name="Kruys A."/>
            <person name="Hutchinson M.I."/>
            <person name="Powell A.J."/>
            <person name="Barry K."/>
            <person name="Miller A.N."/>
            <person name="Grigoriev I.V."/>
            <person name="Debuchy R."/>
            <person name="Gladieux P."/>
            <person name="Thoren M.H."/>
            <person name="Johannesson H."/>
        </authorList>
    </citation>
    <scope>NUCLEOTIDE SEQUENCE</scope>
    <source>
        <strain evidence="4">CBS 532.94</strain>
    </source>
</reference>
<evidence type="ECO:0000313" key="5">
    <source>
        <dbReference type="Proteomes" id="UP001303760"/>
    </source>
</evidence>
<dbReference type="Gene3D" id="3.40.50.720">
    <property type="entry name" value="NAD(P)-binding Rossmann-like Domain"/>
    <property type="match status" value="1"/>
</dbReference>
<dbReference type="CDD" id="cd05233">
    <property type="entry name" value="SDR_c"/>
    <property type="match status" value="1"/>
</dbReference>
<dbReference type="EMBL" id="MU860004">
    <property type="protein sequence ID" value="KAK4242786.1"/>
    <property type="molecule type" value="Genomic_DNA"/>
</dbReference>